<evidence type="ECO:0000256" key="3">
    <source>
        <dbReference type="ARBA" id="ARBA00022481"/>
    </source>
</evidence>
<dbReference type="GO" id="GO:0015627">
    <property type="term" value="C:type II protein secretion system complex"/>
    <property type="evidence" value="ECO:0007669"/>
    <property type="project" value="InterPro"/>
</dbReference>
<protein>
    <submittedName>
        <fullName evidence="10">Prepilin-type N-terminal cleavage/methylation domain-containing protein</fullName>
    </submittedName>
</protein>
<comment type="subcellular location">
    <subcellularLocation>
        <location evidence="1">Cell inner membrane</location>
        <topology evidence="1">Single-pass membrane protein</topology>
    </subcellularLocation>
</comment>
<gene>
    <name evidence="10" type="ORF">GF339_07480</name>
</gene>
<feature type="domain" description="General secretion pathway GspH" evidence="9">
    <location>
        <begin position="49"/>
        <end position="156"/>
    </location>
</feature>
<name>A0A9D5JUS8_9BACT</name>
<dbReference type="NCBIfam" id="TIGR02532">
    <property type="entry name" value="IV_pilin_GFxxxE"/>
    <property type="match status" value="1"/>
</dbReference>
<keyword evidence="2" id="KW-1003">Cell membrane</keyword>
<dbReference type="SUPFAM" id="SSF54523">
    <property type="entry name" value="Pili subunits"/>
    <property type="match status" value="1"/>
</dbReference>
<accession>A0A9D5JUS8</accession>
<organism evidence="10 11">
    <name type="scientific">candidate division KSB3 bacterium</name>
    <dbReference type="NCBI Taxonomy" id="2044937"/>
    <lineage>
        <taxon>Bacteria</taxon>
        <taxon>candidate division KSB3</taxon>
    </lineage>
</organism>
<keyword evidence="6 8" id="KW-1133">Transmembrane helix</keyword>
<evidence type="ECO:0000256" key="6">
    <source>
        <dbReference type="ARBA" id="ARBA00022989"/>
    </source>
</evidence>
<evidence type="ECO:0000256" key="8">
    <source>
        <dbReference type="SAM" id="Phobius"/>
    </source>
</evidence>
<dbReference type="AlphaFoldDB" id="A0A9D5JUS8"/>
<keyword evidence="7 8" id="KW-0472">Membrane</keyword>
<dbReference type="Proteomes" id="UP000649604">
    <property type="component" value="Unassembled WGS sequence"/>
</dbReference>
<dbReference type="Gene3D" id="3.30.700.10">
    <property type="entry name" value="Glycoprotein, Type 4 Pilin"/>
    <property type="match status" value="1"/>
</dbReference>
<proteinExistence type="predicted"/>
<comment type="caution">
    <text evidence="10">The sequence shown here is derived from an EMBL/GenBank/DDBJ whole genome shotgun (WGS) entry which is preliminary data.</text>
</comment>
<dbReference type="Pfam" id="PF07963">
    <property type="entry name" value="N_methyl"/>
    <property type="match status" value="1"/>
</dbReference>
<dbReference type="InterPro" id="IPR012902">
    <property type="entry name" value="N_methyl_site"/>
</dbReference>
<evidence type="ECO:0000256" key="4">
    <source>
        <dbReference type="ARBA" id="ARBA00022519"/>
    </source>
</evidence>
<evidence type="ECO:0000256" key="7">
    <source>
        <dbReference type="ARBA" id="ARBA00023136"/>
    </source>
</evidence>
<keyword evidence="3" id="KW-0488">Methylation</keyword>
<sequence>MSRLTPNKRGITLIEMLIVVAIIGILATIATPNFIVMVRNGRVRARSLDLLAAIRKARSQAISLGRQIEFTLDHTAKTYTVKRMAYTLYDPLSADPVNPDILNQEAGATLLANVPIDPNGWLTEGIRVSPDPFKLVFSPTGLVDIDSVVVASIELEGRHIGYEIEVYKAGQIDVFLLED</sequence>
<dbReference type="Pfam" id="PF12019">
    <property type="entry name" value="GspH"/>
    <property type="match status" value="1"/>
</dbReference>
<evidence type="ECO:0000313" key="10">
    <source>
        <dbReference type="EMBL" id="MBD3324411.1"/>
    </source>
</evidence>
<dbReference type="PROSITE" id="PS00409">
    <property type="entry name" value="PROKAR_NTER_METHYL"/>
    <property type="match status" value="1"/>
</dbReference>
<evidence type="ECO:0000256" key="1">
    <source>
        <dbReference type="ARBA" id="ARBA00004377"/>
    </source>
</evidence>
<evidence type="ECO:0000256" key="2">
    <source>
        <dbReference type="ARBA" id="ARBA00022475"/>
    </source>
</evidence>
<feature type="transmembrane region" description="Helical" evidence="8">
    <location>
        <begin position="12"/>
        <end position="36"/>
    </location>
</feature>
<evidence type="ECO:0000259" key="9">
    <source>
        <dbReference type="Pfam" id="PF12019"/>
    </source>
</evidence>
<evidence type="ECO:0000313" key="11">
    <source>
        <dbReference type="Proteomes" id="UP000649604"/>
    </source>
</evidence>
<evidence type="ECO:0000256" key="5">
    <source>
        <dbReference type="ARBA" id="ARBA00022692"/>
    </source>
</evidence>
<reference evidence="10" key="1">
    <citation type="submission" date="2019-11" db="EMBL/GenBank/DDBJ databases">
        <title>Microbial mats filling the niche in hypersaline microbial mats.</title>
        <authorList>
            <person name="Wong H.L."/>
            <person name="Macleod F.I."/>
            <person name="White R.A. III"/>
            <person name="Burns B.P."/>
        </authorList>
    </citation>
    <scope>NUCLEOTIDE SEQUENCE</scope>
    <source>
        <strain evidence="10">Rbin_158</strain>
    </source>
</reference>
<keyword evidence="5 8" id="KW-0812">Transmembrane</keyword>
<keyword evidence="4" id="KW-0997">Cell inner membrane</keyword>
<dbReference type="InterPro" id="IPR045584">
    <property type="entry name" value="Pilin-like"/>
</dbReference>
<dbReference type="GO" id="GO:0005886">
    <property type="term" value="C:plasma membrane"/>
    <property type="evidence" value="ECO:0007669"/>
    <property type="project" value="UniProtKB-SubCell"/>
</dbReference>
<dbReference type="GO" id="GO:0015628">
    <property type="term" value="P:protein secretion by the type II secretion system"/>
    <property type="evidence" value="ECO:0007669"/>
    <property type="project" value="InterPro"/>
</dbReference>
<dbReference type="InterPro" id="IPR022346">
    <property type="entry name" value="T2SS_GspH"/>
</dbReference>
<dbReference type="EMBL" id="WJJP01000233">
    <property type="protein sequence ID" value="MBD3324411.1"/>
    <property type="molecule type" value="Genomic_DNA"/>
</dbReference>